<protein>
    <recommendedName>
        <fullName evidence="6">Cytochrome b5 heme-binding domain-containing protein</fullName>
    </recommendedName>
</protein>
<dbReference type="KEGG" id="aaf:AURANDRAFT_22188"/>
<dbReference type="InterPro" id="IPR001199">
    <property type="entry name" value="Cyt_B5-like_heme/steroid-bd"/>
</dbReference>
<evidence type="ECO:0000259" key="6">
    <source>
        <dbReference type="PROSITE" id="PS50255"/>
    </source>
</evidence>
<dbReference type="OrthoDB" id="260519at2759"/>
<dbReference type="RefSeq" id="XP_009034600.1">
    <property type="nucleotide sequence ID" value="XM_009036352.1"/>
</dbReference>
<evidence type="ECO:0000256" key="2">
    <source>
        <dbReference type="ARBA" id="ARBA00022723"/>
    </source>
</evidence>
<evidence type="ECO:0000256" key="5">
    <source>
        <dbReference type="SAM" id="MobiDB-lite"/>
    </source>
</evidence>
<evidence type="ECO:0000256" key="4">
    <source>
        <dbReference type="ARBA" id="ARBA00038168"/>
    </source>
</evidence>
<dbReference type="OMA" id="AETHDKH"/>
<dbReference type="SMART" id="SM01117">
    <property type="entry name" value="Cyt-b5"/>
    <property type="match status" value="1"/>
</dbReference>
<dbReference type="InParanoid" id="F0Y2M4"/>
<evidence type="ECO:0000313" key="7">
    <source>
        <dbReference type="EMBL" id="EGB11044.1"/>
    </source>
</evidence>
<dbReference type="PROSITE" id="PS50255">
    <property type="entry name" value="CYTOCHROME_B5_2"/>
    <property type="match status" value="1"/>
</dbReference>
<evidence type="ECO:0000313" key="8">
    <source>
        <dbReference type="Proteomes" id="UP000002729"/>
    </source>
</evidence>
<reference evidence="7 8" key="1">
    <citation type="journal article" date="2011" name="Proc. Natl. Acad. Sci. U.S.A.">
        <title>Niche of harmful alga Aureococcus anophagefferens revealed through ecogenomics.</title>
        <authorList>
            <person name="Gobler C.J."/>
            <person name="Berry D.L."/>
            <person name="Dyhrman S.T."/>
            <person name="Wilhelm S.W."/>
            <person name="Salamov A."/>
            <person name="Lobanov A.V."/>
            <person name="Zhang Y."/>
            <person name="Collier J.L."/>
            <person name="Wurch L.L."/>
            <person name="Kustka A.B."/>
            <person name="Dill B.D."/>
            <person name="Shah M."/>
            <person name="VerBerkmoes N.C."/>
            <person name="Kuo A."/>
            <person name="Terry A."/>
            <person name="Pangilinan J."/>
            <person name="Lindquist E.A."/>
            <person name="Lucas S."/>
            <person name="Paulsen I.T."/>
            <person name="Hattenrath-Lehmann T.K."/>
            <person name="Talmage S.C."/>
            <person name="Walker E.A."/>
            <person name="Koch F."/>
            <person name="Burson A.M."/>
            <person name="Marcoval M.A."/>
            <person name="Tang Y.Z."/>
            <person name="Lecleir G.R."/>
            <person name="Coyne K.J."/>
            <person name="Berg G.M."/>
            <person name="Bertrand E.M."/>
            <person name="Saito M.A."/>
            <person name="Gladyshev V.N."/>
            <person name="Grigoriev I.V."/>
        </authorList>
    </citation>
    <scope>NUCLEOTIDE SEQUENCE [LARGE SCALE GENOMIC DNA]</scope>
    <source>
        <strain evidence="8">CCMP 1984</strain>
    </source>
</reference>
<feature type="region of interest" description="Disordered" evidence="5">
    <location>
        <begin position="1"/>
        <end position="30"/>
    </location>
</feature>
<dbReference type="AlphaFoldDB" id="F0Y2M4"/>
<feature type="domain" description="Cytochrome b5 heme-binding" evidence="6">
    <location>
        <begin position="23"/>
        <end position="105"/>
    </location>
</feature>
<name>F0Y2M4_AURAN</name>
<dbReference type="InterPro" id="IPR050668">
    <property type="entry name" value="Cytochrome_b5"/>
</dbReference>
<keyword evidence="3" id="KW-0408">Iron</keyword>
<dbReference type="EMBL" id="GL833123">
    <property type="protein sequence ID" value="EGB11044.1"/>
    <property type="molecule type" value="Genomic_DNA"/>
</dbReference>
<gene>
    <name evidence="7" type="ORF">AURANDRAFT_22188</name>
</gene>
<dbReference type="SUPFAM" id="SSF55856">
    <property type="entry name" value="Cytochrome b5-like heme/steroid binding domain"/>
    <property type="match status" value="1"/>
</dbReference>
<dbReference type="PANTHER" id="PTHR19359">
    <property type="entry name" value="CYTOCHROME B5"/>
    <property type="match status" value="1"/>
</dbReference>
<dbReference type="eggNOG" id="KOG0537">
    <property type="taxonomic scope" value="Eukaryota"/>
</dbReference>
<dbReference type="InterPro" id="IPR036400">
    <property type="entry name" value="Cyt_B5-like_heme/steroid_sf"/>
</dbReference>
<sequence>MIRLRPVSSVTAAQRPSRPPTTQAEIPLSEVAKHATRDDGWIVVDGVVYDITNFVQNHPGWSFGGSTSTALAIERVLGSDCTDEFAETHDKHQTKMLRDYAIGTL</sequence>
<dbReference type="GO" id="GO:0016020">
    <property type="term" value="C:membrane"/>
    <property type="evidence" value="ECO:0007669"/>
    <property type="project" value="TreeGrafter"/>
</dbReference>
<evidence type="ECO:0000256" key="3">
    <source>
        <dbReference type="ARBA" id="ARBA00023004"/>
    </source>
</evidence>
<dbReference type="GO" id="GO:0020037">
    <property type="term" value="F:heme binding"/>
    <property type="evidence" value="ECO:0007669"/>
    <property type="project" value="TreeGrafter"/>
</dbReference>
<dbReference type="Gene3D" id="3.10.120.10">
    <property type="entry name" value="Cytochrome b5-like heme/steroid binding domain"/>
    <property type="match status" value="1"/>
</dbReference>
<organism evidence="8">
    <name type="scientific">Aureococcus anophagefferens</name>
    <name type="common">Harmful bloom alga</name>
    <dbReference type="NCBI Taxonomy" id="44056"/>
    <lineage>
        <taxon>Eukaryota</taxon>
        <taxon>Sar</taxon>
        <taxon>Stramenopiles</taxon>
        <taxon>Ochrophyta</taxon>
        <taxon>Pelagophyceae</taxon>
        <taxon>Pelagomonadales</taxon>
        <taxon>Pelagomonadaceae</taxon>
        <taxon>Aureococcus</taxon>
    </lineage>
</organism>
<comment type="similarity">
    <text evidence="4">Belongs to the cytochrome b5 family.</text>
</comment>
<dbReference type="Proteomes" id="UP000002729">
    <property type="component" value="Unassembled WGS sequence"/>
</dbReference>
<keyword evidence="8" id="KW-1185">Reference proteome</keyword>
<feature type="non-terminal residue" evidence="7">
    <location>
        <position position="105"/>
    </location>
</feature>
<evidence type="ECO:0000256" key="1">
    <source>
        <dbReference type="ARBA" id="ARBA00022617"/>
    </source>
</evidence>
<dbReference type="GeneID" id="20219571"/>
<proteinExistence type="inferred from homology"/>
<feature type="compositionally biased region" description="Polar residues" evidence="5">
    <location>
        <begin position="8"/>
        <end position="24"/>
    </location>
</feature>
<dbReference type="Pfam" id="PF00173">
    <property type="entry name" value="Cyt-b5"/>
    <property type="match status" value="1"/>
</dbReference>
<accession>F0Y2M4</accession>
<keyword evidence="2" id="KW-0479">Metal-binding</keyword>
<dbReference type="GO" id="GO:0046872">
    <property type="term" value="F:metal ion binding"/>
    <property type="evidence" value="ECO:0007669"/>
    <property type="project" value="UniProtKB-KW"/>
</dbReference>
<keyword evidence="1" id="KW-0349">Heme</keyword>